<accession>A0A0R2D321</accession>
<sequence length="231" mass="25786">MEITNLSFSYQERLIYDGLNIKFKDGIPNIVIGPNGTGKTTLLDTLARLNPPDTYAALVNVPSTKEIGYQLQRTLFYPTLTVKQTLNMYQKIDHAGGAVPTELMNKVFTTVLKPLESIKMGKLSGGERRIVLTYGTCLLNRKLYLFDEPLSGIDPSNATLIMDMLCSLAEKSTVIMTTHQLEQLKNRRSQIIGLNQGHCVFSGTYTDLLELEDTQDISEAYSNLINSSRAR</sequence>
<dbReference type="Pfam" id="PF00005">
    <property type="entry name" value="ABC_tran"/>
    <property type="match status" value="1"/>
</dbReference>
<gene>
    <name evidence="5" type="ORF">FC19_GL000611</name>
</gene>
<evidence type="ECO:0000313" key="5">
    <source>
        <dbReference type="EMBL" id="KRM96324.1"/>
    </source>
</evidence>
<name>A0A0R2D321_9LACO</name>
<dbReference type="EMBL" id="AYZD01000015">
    <property type="protein sequence ID" value="KRM96324.1"/>
    <property type="molecule type" value="Genomic_DNA"/>
</dbReference>
<dbReference type="OrthoDB" id="2968466at2"/>
<keyword evidence="3" id="KW-0067">ATP-binding</keyword>
<dbReference type="RefSeq" id="WP_057875644.1">
    <property type="nucleotide sequence ID" value="NZ_AYZD01000015.1"/>
</dbReference>
<comment type="caution">
    <text evidence="5">The sequence shown here is derived from an EMBL/GenBank/DDBJ whole genome shotgun (WGS) entry which is preliminary data.</text>
</comment>
<keyword evidence="2" id="KW-0547">Nucleotide-binding</keyword>
<dbReference type="PATRIC" id="fig|1423725.3.peg.631"/>
<dbReference type="InterPro" id="IPR003593">
    <property type="entry name" value="AAA+_ATPase"/>
</dbReference>
<dbReference type="Gene3D" id="3.40.50.300">
    <property type="entry name" value="P-loop containing nucleotide triphosphate hydrolases"/>
    <property type="match status" value="1"/>
</dbReference>
<dbReference type="PANTHER" id="PTHR42939">
    <property type="entry name" value="ABC TRANSPORTER ATP-BINDING PROTEIN ALBC-RELATED"/>
    <property type="match status" value="1"/>
</dbReference>
<evidence type="ECO:0000256" key="2">
    <source>
        <dbReference type="ARBA" id="ARBA00022741"/>
    </source>
</evidence>
<dbReference type="GO" id="GO:0005524">
    <property type="term" value="F:ATP binding"/>
    <property type="evidence" value="ECO:0007669"/>
    <property type="project" value="UniProtKB-KW"/>
</dbReference>
<protein>
    <submittedName>
        <fullName evidence="5">Abc-type cobalt transport system atpase component</fullName>
    </submittedName>
</protein>
<keyword evidence="1" id="KW-0813">Transport</keyword>
<dbReference type="Proteomes" id="UP000051015">
    <property type="component" value="Unassembled WGS sequence"/>
</dbReference>
<dbReference type="InterPro" id="IPR027417">
    <property type="entry name" value="P-loop_NTPase"/>
</dbReference>
<feature type="domain" description="ABC transporter" evidence="4">
    <location>
        <begin position="1"/>
        <end position="221"/>
    </location>
</feature>
<dbReference type="SMART" id="SM00382">
    <property type="entry name" value="AAA"/>
    <property type="match status" value="1"/>
</dbReference>
<evidence type="ECO:0000259" key="4">
    <source>
        <dbReference type="PROSITE" id="PS50893"/>
    </source>
</evidence>
<keyword evidence="6" id="KW-1185">Reference proteome</keyword>
<dbReference type="STRING" id="1423725.FC19_GL000611"/>
<evidence type="ECO:0000256" key="3">
    <source>
        <dbReference type="ARBA" id="ARBA00022840"/>
    </source>
</evidence>
<organism evidence="5 6">
    <name type="scientific">Liquorilactobacillus aquaticus DSM 21051</name>
    <dbReference type="NCBI Taxonomy" id="1423725"/>
    <lineage>
        <taxon>Bacteria</taxon>
        <taxon>Bacillati</taxon>
        <taxon>Bacillota</taxon>
        <taxon>Bacilli</taxon>
        <taxon>Lactobacillales</taxon>
        <taxon>Lactobacillaceae</taxon>
        <taxon>Liquorilactobacillus</taxon>
    </lineage>
</organism>
<dbReference type="SUPFAM" id="SSF52540">
    <property type="entry name" value="P-loop containing nucleoside triphosphate hydrolases"/>
    <property type="match status" value="1"/>
</dbReference>
<evidence type="ECO:0000256" key="1">
    <source>
        <dbReference type="ARBA" id="ARBA00022448"/>
    </source>
</evidence>
<dbReference type="PANTHER" id="PTHR42939:SF1">
    <property type="entry name" value="ABC TRANSPORTER ATP-BINDING PROTEIN ALBC-RELATED"/>
    <property type="match status" value="1"/>
</dbReference>
<dbReference type="AlphaFoldDB" id="A0A0R2D321"/>
<proteinExistence type="predicted"/>
<dbReference type="GO" id="GO:0016887">
    <property type="term" value="F:ATP hydrolysis activity"/>
    <property type="evidence" value="ECO:0007669"/>
    <property type="project" value="InterPro"/>
</dbReference>
<dbReference type="InterPro" id="IPR003439">
    <property type="entry name" value="ABC_transporter-like_ATP-bd"/>
</dbReference>
<reference evidence="5 6" key="1">
    <citation type="journal article" date="2015" name="Genome Announc.">
        <title>Expanding the biotechnology potential of lactobacilli through comparative genomics of 213 strains and associated genera.</title>
        <authorList>
            <person name="Sun Z."/>
            <person name="Harris H.M."/>
            <person name="McCann A."/>
            <person name="Guo C."/>
            <person name="Argimon S."/>
            <person name="Zhang W."/>
            <person name="Yang X."/>
            <person name="Jeffery I.B."/>
            <person name="Cooney J.C."/>
            <person name="Kagawa T.F."/>
            <person name="Liu W."/>
            <person name="Song Y."/>
            <person name="Salvetti E."/>
            <person name="Wrobel A."/>
            <person name="Rasinkangas P."/>
            <person name="Parkhill J."/>
            <person name="Rea M.C."/>
            <person name="O'Sullivan O."/>
            <person name="Ritari J."/>
            <person name="Douillard F.P."/>
            <person name="Paul Ross R."/>
            <person name="Yang R."/>
            <person name="Briner A.E."/>
            <person name="Felis G.E."/>
            <person name="de Vos W.M."/>
            <person name="Barrangou R."/>
            <person name="Klaenhammer T.R."/>
            <person name="Caufield P.W."/>
            <person name="Cui Y."/>
            <person name="Zhang H."/>
            <person name="O'Toole P.W."/>
        </authorList>
    </citation>
    <scope>NUCLEOTIDE SEQUENCE [LARGE SCALE GENOMIC DNA]</scope>
    <source>
        <strain evidence="5 6">DSM 21051</strain>
    </source>
</reference>
<dbReference type="InterPro" id="IPR051782">
    <property type="entry name" value="ABC_Transporter_VariousFunc"/>
</dbReference>
<evidence type="ECO:0000313" key="6">
    <source>
        <dbReference type="Proteomes" id="UP000051015"/>
    </source>
</evidence>
<dbReference type="PROSITE" id="PS50893">
    <property type="entry name" value="ABC_TRANSPORTER_2"/>
    <property type="match status" value="1"/>
</dbReference>